<evidence type="ECO:0000313" key="2">
    <source>
        <dbReference type="Proteomes" id="UP000054683"/>
    </source>
</evidence>
<dbReference type="Gene3D" id="3.60.160.10">
    <property type="entry name" value="Mitochondrial biogenesis AIM24"/>
    <property type="match status" value="1"/>
</dbReference>
<dbReference type="Pfam" id="PF01987">
    <property type="entry name" value="AIM24"/>
    <property type="match status" value="1"/>
</dbReference>
<dbReference type="EMBL" id="FCOK02000005">
    <property type="protein sequence ID" value="SAL19805.1"/>
    <property type="molecule type" value="Genomic_DNA"/>
</dbReference>
<name>A0A158FJ82_9BURK</name>
<dbReference type="InterPro" id="IPR036983">
    <property type="entry name" value="AIM24_sf"/>
</dbReference>
<protein>
    <recommendedName>
        <fullName evidence="3">AIM24 family protein</fullName>
    </recommendedName>
</protein>
<evidence type="ECO:0000313" key="1">
    <source>
        <dbReference type="EMBL" id="SAL19805.1"/>
    </source>
</evidence>
<organism evidence="1 2">
    <name type="scientific">Caballeronia udeis</name>
    <dbReference type="NCBI Taxonomy" id="1232866"/>
    <lineage>
        <taxon>Bacteria</taxon>
        <taxon>Pseudomonadati</taxon>
        <taxon>Pseudomonadota</taxon>
        <taxon>Betaproteobacteria</taxon>
        <taxon>Burkholderiales</taxon>
        <taxon>Burkholderiaceae</taxon>
        <taxon>Caballeronia</taxon>
    </lineage>
</organism>
<dbReference type="InterPro" id="IPR002838">
    <property type="entry name" value="AIM24"/>
</dbReference>
<gene>
    <name evidence="1" type="ORF">AWB69_01259</name>
</gene>
<dbReference type="InterPro" id="IPR016031">
    <property type="entry name" value="Trp_RNA-bd_attenuator-like_dom"/>
</dbReference>
<reference evidence="1 2" key="1">
    <citation type="submission" date="2016-01" db="EMBL/GenBank/DDBJ databases">
        <authorList>
            <person name="Oliw E.H."/>
        </authorList>
    </citation>
    <scope>NUCLEOTIDE SEQUENCE [LARGE SCALE GENOMIC DNA]</scope>
    <source>
        <strain evidence="1">LMG 27134</strain>
    </source>
</reference>
<dbReference type="PANTHER" id="PTHR43657:SF1">
    <property type="entry name" value="ALTERED INHERITANCE OF MITOCHONDRIA PROTEIN 24, MITOCHONDRIAL"/>
    <property type="match status" value="1"/>
</dbReference>
<dbReference type="Proteomes" id="UP000054683">
    <property type="component" value="Unassembled WGS sequence"/>
</dbReference>
<sequence length="248" mass="27241">MDTALSLHCVHNGIKMNQLPTLMPTSAADETYGGVTYHIGGELVPVLSVDVSRQSVFFEHHILLWKNSNVKIGLRPMKGALKRMMAGMQIFVTEASGNGTIAFSRDGAGHIVPIHLGRGEELDVREHQFLAATANVEYTFERVRGVSNMLFGKSGFFIDKFRSDSSEGVLWLHGYGNVFEKELAAGETIDIEPGGWLYKTPGVKMETVVDKLTSGFFGAGMNFIVNRFTGPGRVGIQSMYVNYETADN</sequence>
<dbReference type="AlphaFoldDB" id="A0A158FJ82"/>
<dbReference type="PANTHER" id="PTHR43657">
    <property type="entry name" value="TRYPTOPHAN RNA-BINDING ATTENUATOR PROTEIN-LIKE PROTEIN"/>
    <property type="match status" value="1"/>
</dbReference>
<accession>A0A158FJ82</accession>
<evidence type="ECO:0008006" key="3">
    <source>
        <dbReference type="Google" id="ProtNLM"/>
    </source>
</evidence>
<proteinExistence type="predicted"/>
<dbReference type="SUPFAM" id="SSF51219">
    <property type="entry name" value="TRAP-like"/>
    <property type="match status" value="1"/>
</dbReference>